<evidence type="ECO:0000256" key="11">
    <source>
        <dbReference type="SAM" id="MobiDB-lite"/>
    </source>
</evidence>
<dbReference type="InterPro" id="IPR000209">
    <property type="entry name" value="Peptidase_S8/S53_dom"/>
</dbReference>
<evidence type="ECO:0000313" key="16">
    <source>
        <dbReference type="Proteomes" id="UP000293638"/>
    </source>
</evidence>
<keyword evidence="6 10" id="KW-0378">Hydrolase</keyword>
<name>A0A4V2F4S9_9ACTN</name>
<dbReference type="PROSITE" id="PS00137">
    <property type="entry name" value="SUBTILASE_HIS"/>
    <property type="match status" value="1"/>
</dbReference>
<keyword evidence="4 10" id="KW-0645">Protease</keyword>
<sequence>MRSRRAAAALVPLLVLAPVLLPGPGARAATRECVRTTSATTPQPWQLSRLQPQRVWALTQGAGITVAVIDSGVDAASVHLRGAVVAGPDVLGRPGGPSTTDCSGHGTAVASLVAGRPVAGSPFEGIAPAARILAVRQTEQVQGAQPRGDAHGLALALRAAVDQGAQVVNVSVTAPGSTPELAAAVQYALSRDVVVVAAAGNDTGSVPAAPDGTPPTFYPAAYPGVLAVGASDQSDAVADVSHPAPYVAVAAPGKDVIAAGANGPGRYVTASGTSFATPLVAGTAALVRAYHPELSARQVVARIVATADAPPQGRTQGLGAGIVDVAAAVTAVLPAEGAAGRPAGHPTPPPVVRAAPRSPAVPVALATAGAGLGLALLAAVATMVLPRGRRRRWQPGRRSGATRPSPSGPGAGLDLLAGRRGLSRPGEREPRARETAPPTGPPSRPAPARPPQRG</sequence>
<keyword evidence="8 12" id="KW-1133">Transmembrane helix</keyword>
<evidence type="ECO:0000256" key="10">
    <source>
        <dbReference type="PROSITE-ProRule" id="PRU01240"/>
    </source>
</evidence>
<dbReference type="PRINTS" id="PR00723">
    <property type="entry name" value="SUBTILISIN"/>
</dbReference>
<evidence type="ECO:0000256" key="13">
    <source>
        <dbReference type="SAM" id="SignalP"/>
    </source>
</evidence>
<keyword evidence="7 10" id="KW-0720">Serine protease</keyword>
<dbReference type="InterPro" id="IPR036852">
    <property type="entry name" value="Peptidase_S8/S53_dom_sf"/>
</dbReference>
<feature type="compositionally biased region" description="Low complexity" evidence="11">
    <location>
        <begin position="412"/>
        <end position="424"/>
    </location>
</feature>
<dbReference type="Pfam" id="PF00082">
    <property type="entry name" value="Peptidase_S8"/>
    <property type="match status" value="1"/>
</dbReference>
<dbReference type="SUPFAM" id="SSF52743">
    <property type="entry name" value="Subtilisin-like"/>
    <property type="match status" value="1"/>
</dbReference>
<accession>A0A4V2F4S9</accession>
<dbReference type="InterPro" id="IPR023834">
    <property type="entry name" value="T7SS_pept_S8A_mycosin"/>
</dbReference>
<feature type="compositionally biased region" description="Pro residues" evidence="11">
    <location>
        <begin position="438"/>
        <end position="454"/>
    </location>
</feature>
<dbReference type="PANTHER" id="PTHR43806">
    <property type="entry name" value="PEPTIDASE S8"/>
    <property type="match status" value="1"/>
</dbReference>
<evidence type="ECO:0000313" key="15">
    <source>
        <dbReference type="EMBL" id="RZS90379.1"/>
    </source>
</evidence>
<feature type="active site" description="Charge relay system" evidence="10">
    <location>
        <position position="274"/>
    </location>
</feature>
<keyword evidence="3" id="KW-1003">Cell membrane</keyword>
<feature type="signal peptide" evidence="13">
    <location>
        <begin position="1"/>
        <end position="28"/>
    </location>
</feature>
<keyword evidence="9 12" id="KW-0472">Membrane</keyword>
<dbReference type="RefSeq" id="WP_165400246.1">
    <property type="nucleotide sequence ID" value="NZ_SGXD01000002.1"/>
</dbReference>
<proteinExistence type="inferred from homology"/>
<feature type="compositionally biased region" description="Basic and acidic residues" evidence="11">
    <location>
        <begin position="425"/>
        <end position="434"/>
    </location>
</feature>
<evidence type="ECO:0000256" key="9">
    <source>
        <dbReference type="ARBA" id="ARBA00023136"/>
    </source>
</evidence>
<feature type="active site" description="Charge relay system" evidence="10">
    <location>
        <position position="70"/>
    </location>
</feature>
<dbReference type="Gene3D" id="3.40.50.200">
    <property type="entry name" value="Peptidase S8/S53 domain"/>
    <property type="match status" value="1"/>
</dbReference>
<dbReference type="PANTHER" id="PTHR43806:SF11">
    <property type="entry name" value="CEREVISIN-RELATED"/>
    <property type="match status" value="1"/>
</dbReference>
<dbReference type="EMBL" id="SGXD01000002">
    <property type="protein sequence ID" value="RZS90379.1"/>
    <property type="molecule type" value="Genomic_DNA"/>
</dbReference>
<keyword evidence="13" id="KW-0732">Signal</keyword>
<feature type="transmembrane region" description="Helical" evidence="12">
    <location>
        <begin position="363"/>
        <end position="385"/>
    </location>
</feature>
<keyword evidence="5 12" id="KW-0812">Transmembrane</keyword>
<dbReference type="InterPro" id="IPR050131">
    <property type="entry name" value="Peptidase_S8_subtilisin-like"/>
</dbReference>
<evidence type="ECO:0000256" key="3">
    <source>
        <dbReference type="ARBA" id="ARBA00022475"/>
    </source>
</evidence>
<feature type="active site" description="Charge relay system" evidence="10">
    <location>
        <position position="105"/>
    </location>
</feature>
<gene>
    <name evidence="15" type="ORF">EV189_2164</name>
</gene>
<dbReference type="InterPro" id="IPR023828">
    <property type="entry name" value="Peptidase_S8_Ser-AS"/>
</dbReference>
<dbReference type="InterPro" id="IPR015500">
    <property type="entry name" value="Peptidase_S8_subtilisin-rel"/>
</dbReference>
<reference evidence="15 16" key="1">
    <citation type="submission" date="2019-02" db="EMBL/GenBank/DDBJ databases">
        <title>Genomic Encyclopedia of Type Strains, Phase IV (KMG-IV): sequencing the most valuable type-strain genomes for metagenomic binning, comparative biology and taxonomic classification.</title>
        <authorList>
            <person name="Goeker M."/>
        </authorList>
    </citation>
    <scope>NUCLEOTIDE SEQUENCE [LARGE SCALE GENOMIC DNA]</scope>
    <source>
        <strain evidence="15 16">DSM 45622</strain>
    </source>
</reference>
<evidence type="ECO:0000256" key="7">
    <source>
        <dbReference type="ARBA" id="ARBA00022825"/>
    </source>
</evidence>
<dbReference type="PROSITE" id="PS51892">
    <property type="entry name" value="SUBTILASE"/>
    <property type="match status" value="1"/>
</dbReference>
<evidence type="ECO:0000256" key="5">
    <source>
        <dbReference type="ARBA" id="ARBA00022692"/>
    </source>
</evidence>
<evidence type="ECO:0000256" key="12">
    <source>
        <dbReference type="SAM" id="Phobius"/>
    </source>
</evidence>
<dbReference type="GO" id="GO:0004252">
    <property type="term" value="F:serine-type endopeptidase activity"/>
    <property type="evidence" value="ECO:0007669"/>
    <property type="project" value="UniProtKB-UniRule"/>
</dbReference>
<feature type="region of interest" description="Disordered" evidence="11">
    <location>
        <begin position="389"/>
        <end position="454"/>
    </location>
</feature>
<organism evidence="15 16">
    <name type="scientific">Motilibacter rhizosphaerae</name>
    <dbReference type="NCBI Taxonomy" id="598652"/>
    <lineage>
        <taxon>Bacteria</taxon>
        <taxon>Bacillati</taxon>
        <taxon>Actinomycetota</taxon>
        <taxon>Actinomycetes</taxon>
        <taxon>Motilibacterales</taxon>
        <taxon>Motilibacteraceae</taxon>
        <taxon>Motilibacter</taxon>
    </lineage>
</organism>
<evidence type="ECO:0000256" key="4">
    <source>
        <dbReference type="ARBA" id="ARBA00022670"/>
    </source>
</evidence>
<dbReference type="GO" id="GO:0005886">
    <property type="term" value="C:plasma membrane"/>
    <property type="evidence" value="ECO:0007669"/>
    <property type="project" value="UniProtKB-SubCell"/>
</dbReference>
<feature type="domain" description="Peptidase S8/S53" evidence="14">
    <location>
        <begin position="61"/>
        <end position="321"/>
    </location>
</feature>
<comment type="caution">
    <text evidence="15">The sequence shown here is derived from an EMBL/GenBank/DDBJ whole genome shotgun (WGS) entry which is preliminary data.</text>
</comment>
<comment type="subcellular location">
    <subcellularLocation>
        <location evidence="1">Cell membrane</location>
        <topology evidence="1">Single-pass membrane protein</topology>
    </subcellularLocation>
</comment>
<dbReference type="InterPro" id="IPR022398">
    <property type="entry name" value="Peptidase_S8_His-AS"/>
</dbReference>
<evidence type="ECO:0000259" key="14">
    <source>
        <dbReference type="Pfam" id="PF00082"/>
    </source>
</evidence>
<dbReference type="Proteomes" id="UP000293638">
    <property type="component" value="Unassembled WGS sequence"/>
</dbReference>
<protein>
    <submittedName>
        <fullName evidence="15">Type VII secretion-associated serine protease mycosin</fullName>
    </submittedName>
</protein>
<dbReference type="AlphaFoldDB" id="A0A4V2F4S9"/>
<keyword evidence="16" id="KW-1185">Reference proteome</keyword>
<dbReference type="PROSITE" id="PS00138">
    <property type="entry name" value="SUBTILASE_SER"/>
    <property type="match status" value="1"/>
</dbReference>
<dbReference type="NCBIfam" id="TIGR03921">
    <property type="entry name" value="T7SS_mycosin"/>
    <property type="match status" value="1"/>
</dbReference>
<evidence type="ECO:0000256" key="1">
    <source>
        <dbReference type="ARBA" id="ARBA00004162"/>
    </source>
</evidence>
<feature type="chain" id="PRO_5020213599" evidence="13">
    <location>
        <begin position="29"/>
        <end position="454"/>
    </location>
</feature>
<dbReference type="GO" id="GO:0006508">
    <property type="term" value="P:proteolysis"/>
    <property type="evidence" value="ECO:0007669"/>
    <property type="project" value="UniProtKB-KW"/>
</dbReference>
<evidence type="ECO:0000256" key="8">
    <source>
        <dbReference type="ARBA" id="ARBA00022989"/>
    </source>
</evidence>
<evidence type="ECO:0000256" key="6">
    <source>
        <dbReference type="ARBA" id="ARBA00022801"/>
    </source>
</evidence>
<evidence type="ECO:0000256" key="2">
    <source>
        <dbReference type="ARBA" id="ARBA00011073"/>
    </source>
</evidence>
<comment type="similarity">
    <text evidence="2 10">Belongs to the peptidase S8 family.</text>
</comment>